<sequence length="79" mass="8605">MADAMDGVAAIQPPTPPPQTKPVPGTDSGGSLLAKDAELKNEDYLGLSLSEIYRMAIDTHNLTQINSRLDEEDEDYDEE</sequence>
<dbReference type="AlphaFoldDB" id="A0A6L2MH62"/>
<organism evidence="2">
    <name type="scientific">Tanacetum cinerariifolium</name>
    <name type="common">Dalmatian daisy</name>
    <name type="synonym">Chrysanthemum cinerariifolium</name>
    <dbReference type="NCBI Taxonomy" id="118510"/>
    <lineage>
        <taxon>Eukaryota</taxon>
        <taxon>Viridiplantae</taxon>
        <taxon>Streptophyta</taxon>
        <taxon>Embryophyta</taxon>
        <taxon>Tracheophyta</taxon>
        <taxon>Spermatophyta</taxon>
        <taxon>Magnoliopsida</taxon>
        <taxon>eudicotyledons</taxon>
        <taxon>Gunneridae</taxon>
        <taxon>Pentapetalae</taxon>
        <taxon>asterids</taxon>
        <taxon>campanulids</taxon>
        <taxon>Asterales</taxon>
        <taxon>Asteraceae</taxon>
        <taxon>Asteroideae</taxon>
        <taxon>Anthemideae</taxon>
        <taxon>Anthemidinae</taxon>
        <taxon>Tanacetum</taxon>
    </lineage>
</organism>
<accession>A0A6L2MH62</accession>
<proteinExistence type="predicted"/>
<evidence type="ECO:0000256" key="1">
    <source>
        <dbReference type="SAM" id="MobiDB-lite"/>
    </source>
</evidence>
<gene>
    <name evidence="2" type="ORF">Tci_044797</name>
</gene>
<reference evidence="2" key="1">
    <citation type="journal article" date="2019" name="Sci. Rep.">
        <title>Draft genome of Tanacetum cinerariifolium, the natural source of mosquito coil.</title>
        <authorList>
            <person name="Yamashiro T."/>
            <person name="Shiraishi A."/>
            <person name="Satake H."/>
            <person name="Nakayama K."/>
        </authorList>
    </citation>
    <scope>NUCLEOTIDE SEQUENCE</scope>
</reference>
<comment type="caution">
    <text evidence="2">The sequence shown here is derived from an EMBL/GenBank/DDBJ whole genome shotgun (WGS) entry which is preliminary data.</text>
</comment>
<feature type="region of interest" description="Disordered" evidence="1">
    <location>
        <begin position="1"/>
        <end position="32"/>
    </location>
</feature>
<dbReference type="EMBL" id="BKCJ010006567">
    <property type="protein sequence ID" value="GEU72819.1"/>
    <property type="molecule type" value="Genomic_DNA"/>
</dbReference>
<name>A0A6L2MH62_TANCI</name>
<evidence type="ECO:0000313" key="2">
    <source>
        <dbReference type="EMBL" id="GEU72819.1"/>
    </source>
</evidence>
<protein>
    <submittedName>
        <fullName evidence="2">NF-Y protein</fullName>
    </submittedName>
</protein>